<dbReference type="OrthoDB" id="9854158at2"/>
<organism evidence="1 2">
    <name type="scientific">Halorhodospira halochloris</name>
    <name type="common">Ectothiorhodospira halochloris</name>
    <dbReference type="NCBI Taxonomy" id="1052"/>
    <lineage>
        <taxon>Bacteria</taxon>
        <taxon>Pseudomonadati</taxon>
        <taxon>Pseudomonadota</taxon>
        <taxon>Gammaproteobacteria</taxon>
        <taxon>Chromatiales</taxon>
        <taxon>Ectothiorhodospiraceae</taxon>
        <taxon>Halorhodospira</taxon>
    </lineage>
</organism>
<reference evidence="1" key="1">
    <citation type="submission" date="2016-02" db="EMBL/GenBank/DDBJ databases">
        <title>Halorhodospira halochloris DSM-1059 complete genome, version 2.</title>
        <authorList>
            <person name="Tsukatani Y."/>
        </authorList>
    </citation>
    <scope>NUCLEOTIDE SEQUENCE</scope>
    <source>
        <strain evidence="1">DSM 1059</strain>
    </source>
</reference>
<evidence type="ECO:0000313" key="2">
    <source>
        <dbReference type="Proteomes" id="UP000218890"/>
    </source>
</evidence>
<keyword evidence="2" id="KW-1185">Reference proteome</keyword>
<accession>A0A110B4S7</accession>
<dbReference type="EMBL" id="AP017372">
    <property type="protein sequence ID" value="BAU57266.2"/>
    <property type="molecule type" value="Genomic_DNA"/>
</dbReference>
<dbReference type="Proteomes" id="UP000218890">
    <property type="component" value="Chromosome"/>
</dbReference>
<proteinExistence type="predicted"/>
<gene>
    <name evidence="1" type="ORF">HH1059_05790</name>
</gene>
<protein>
    <recommendedName>
        <fullName evidence="3">DUF2188 domain-containing protein</fullName>
    </recommendedName>
</protein>
<name>A0A110B4S7_HALHR</name>
<evidence type="ECO:0000313" key="1">
    <source>
        <dbReference type="EMBL" id="BAU57266.2"/>
    </source>
</evidence>
<evidence type="ECO:0008006" key="3">
    <source>
        <dbReference type="Google" id="ProtNLM"/>
    </source>
</evidence>
<dbReference type="KEGG" id="hhk:HH1059_05790"/>
<dbReference type="AlphaFoldDB" id="A0A110B4S7"/>
<sequence>MEDNVPDKKKSAPPRHNYRLIIEERDTGWEVIFFDTEGRVQHISRSDNEIGALRSAYFMAHYYHYDRDVLIRTRHGDKMLDIENLMRNRRPQR</sequence>